<evidence type="ECO:0000313" key="2">
    <source>
        <dbReference type="EMBL" id="CAG6730963.1"/>
    </source>
</evidence>
<proteinExistence type="predicted"/>
<accession>A0A8D9DVE8</accession>
<keyword evidence="1" id="KW-0812">Transmembrane</keyword>
<keyword evidence="1" id="KW-1133">Transmembrane helix</keyword>
<reference evidence="2" key="1">
    <citation type="submission" date="2021-05" db="EMBL/GenBank/DDBJ databases">
        <authorList>
            <person name="Alioto T."/>
            <person name="Alioto T."/>
            <person name="Gomez Garrido J."/>
        </authorList>
    </citation>
    <scope>NUCLEOTIDE SEQUENCE</scope>
</reference>
<organism evidence="2">
    <name type="scientific">Cacopsylla melanoneura</name>
    <dbReference type="NCBI Taxonomy" id="428564"/>
    <lineage>
        <taxon>Eukaryota</taxon>
        <taxon>Metazoa</taxon>
        <taxon>Ecdysozoa</taxon>
        <taxon>Arthropoda</taxon>
        <taxon>Hexapoda</taxon>
        <taxon>Insecta</taxon>
        <taxon>Pterygota</taxon>
        <taxon>Neoptera</taxon>
        <taxon>Paraneoptera</taxon>
        <taxon>Hemiptera</taxon>
        <taxon>Sternorrhyncha</taxon>
        <taxon>Psylloidea</taxon>
        <taxon>Psyllidae</taxon>
        <taxon>Psyllinae</taxon>
        <taxon>Cacopsylla</taxon>
    </lineage>
</organism>
<dbReference type="AlphaFoldDB" id="A0A8D9DVE8"/>
<dbReference type="EMBL" id="HBUF01382776">
    <property type="protein sequence ID" value="CAG6730959.1"/>
    <property type="molecule type" value="Transcribed_RNA"/>
</dbReference>
<keyword evidence="1" id="KW-0472">Membrane</keyword>
<protein>
    <submittedName>
        <fullName evidence="2">Uncharacterized protein</fullName>
    </submittedName>
</protein>
<dbReference type="EMBL" id="HBUF01382778">
    <property type="protein sequence ID" value="CAG6730963.1"/>
    <property type="molecule type" value="Transcribed_RNA"/>
</dbReference>
<evidence type="ECO:0000256" key="1">
    <source>
        <dbReference type="SAM" id="Phobius"/>
    </source>
</evidence>
<sequence length="119" mass="14131">MRGTRSNFGKWTKFEIGAISTELIRNFFKVPYHSYSTTPSCYPNPLHPMLFISPRHPVYFRKKSNLEEIHVTPENFSFSVSLLFFKNILFFSLLPVIFFIVVYMFNVQTIWRLIVTNHC</sequence>
<feature type="transmembrane region" description="Helical" evidence="1">
    <location>
        <begin position="83"/>
        <end position="105"/>
    </location>
</feature>
<dbReference type="EMBL" id="HBUF01382777">
    <property type="protein sequence ID" value="CAG6730961.1"/>
    <property type="molecule type" value="Transcribed_RNA"/>
</dbReference>
<name>A0A8D9DVE8_9HEMI</name>